<sequence>MSWILDCTNFVFISTLATLAVFPQSRPILFPPTPLALAAWDTGGLSKPRAGVLGSVDTLTGAPENLAGEALENEASNFVAGIFAISMDLLIEKDQHDVPDGKSDAPLANDKENSLVETVLTGKDTASGVDRPSNDKTKRPMSDTMWEKRMQLLNLLNGVGDTWERATNLLSPPPPVDDSALRGRLTKIFVTLIILSMVTTPYMVSKASALVFGILFFGGPILDSKLLQWLDLKNTLFHNVPTNAQLTLRLLREAESVGSPIPPPPLIRGSPPTSPIPLTEDILASTGDDLPFGATPEELANATASDPSIVQQSGGQDFEVVRTTPNGGHRSSRVTEAMRNGIKAAVKIGIVVDKVKARAGNTNAQSRQGTLERPGERPVPNAERYDARYEGKKGALCGVLMLTPALIGAAMHGKLMDPTKINLFKQRKRRIAKGGVKQTDSLGSRADKFLSQQLYSLEMADNRAVLLTAHFNSHSNEELRPILTSLNGDNSWLWSFPRPTSERQQSSKSFFHVVHDPWLNGPTYLASPRILGITLPEPAAVTTGADIEKVVEEIEVAAAAAKGTSYNGASSGASPIDAILMNTHGIDHVHKPTLLTFNPSIPVFAAPKAASEIDAWKHFEKVVTNKDIVHGDGNWQVLHPGAPLPDWLTFFRLNGPHFLHLGTAIVISNPDTPGDHEAIVYTPHGISIEDPSIRVELVGLEEYVWGRVWVEVLQGGKAEILGPVT</sequence>
<name>A0AAN6M4W2_9PLEO</name>
<gene>
    <name evidence="3" type="ORF">GRF29_28g2451131</name>
</gene>
<comment type="caution">
    <text evidence="3">The sequence shown here is derived from an EMBL/GenBank/DDBJ whole genome shotgun (WGS) entry which is preliminary data.</text>
</comment>
<evidence type="ECO:0000313" key="4">
    <source>
        <dbReference type="Proteomes" id="UP001280581"/>
    </source>
</evidence>
<dbReference type="InterPro" id="IPR021709">
    <property type="entry name" value="DUF3292"/>
</dbReference>
<feature type="signal peptide" evidence="2">
    <location>
        <begin position="1"/>
        <end position="19"/>
    </location>
</feature>
<feature type="compositionally biased region" description="Basic and acidic residues" evidence="1">
    <location>
        <begin position="132"/>
        <end position="141"/>
    </location>
</feature>
<dbReference type="Pfam" id="PF11696">
    <property type="entry name" value="DUF3292"/>
    <property type="match status" value="1"/>
</dbReference>
<feature type="region of interest" description="Disordered" evidence="1">
    <location>
        <begin position="119"/>
        <end position="141"/>
    </location>
</feature>
<reference evidence="3 4" key="1">
    <citation type="submission" date="2021-02" db="EMBL/GenBank/DDBJ databases">
        <title>Genome assembly of Pseudopithomyces chartarum.</title>
        <authorList>
            <person name="Jauregui R."/>
            <person name="Singh J."/>
            <person name="Voisey C."/>
        </authorList>
    </citation>
    <scope>NUCLEOTIDE SEQUENCE [LARGE SCALE GENOMIC DNA]</scope>
    <source>
        <strain evidence="3 4">AGR01</strain>
    </source>
</reference>
<accession>A0AAN6M4W2</accession>
<dbReference type="EMBL" id="WVTA01000004">
    <property type="protein sequence ID" value="KAK3214232.1"/>
    <property type="molecule type" value="Genomic_DNA"/>
</dbReference>
<feature type="compositionally biased region" description="Polar residues" evidence="1">
    <location>
        <begin position="360"/>
        <end position="369"/>
    </location>
</feature>
<organism evidence="3 4">
    <name type="scientific">Pseudopithomyces chartarum</name>
    <dbReference type="NCBI Taxonomy" id="1892770"/>
    <lineage>
        <taxon>Eukaryota</taxon>
        <taxon>Fungi</taxon>
        <taxon>Dikarya</taxon>
        <taxon>Ascomycota</taxon>
        <taxon>Pezizomycotina</taxon>
        <taxon>Dothideomycetes</taxon>
        <taxon>Pleosporomycetidae</taxon>
        <taxon>Pleosporales</taxon>
        <taxon>Massarineae</taxon>
        <taxon>Didymosphaeriaceae</taxon>
        <taxon>Pseudopithomyces</taxon>
    </lineage>
</organism>
<protein>
    <submittedName>
        <fullName evidence="3">Uncharacterized protein</fullName>
    </submittedName>
</protein>
<evidence type="ECO:0000256" key="2">
    <source>
        <dbReference type="SAM" id="SignalP"/>
    </source>
</evidence>
<dbReference type="Proteomes" id="UP001280581">
    <property type="component" value="Unassembled WGS sequence"/>
</dbReference>
<proteinExistence type="predicted"/>
<evidence type="ECO:0000256" key="1">
    <source>
        <dbReference type="SAM" id="MobiDB-lite"/>
    </source>
</evidence>
<feature type="chain" id="PRO_5043029691" evidence="2">
    <location>
        <begin position="20"/>
        <end position="725"/>
    </location>
</feature>
<evidence type="ECO:0000313" key="3">
    <source>
        <dbReference type="EMBL" id="KAK3214232.1"/>
    </source>
</evidence>
<keyword evidence="2" id="KW-0732">Signal</keyword>
<dbReference type="AlphaFoldDB" id="A0AAN6M4W2"/>
<feature type="region of interest" description="Disordered" evidence="1">
    <location>
        <begin position="359"/>
        <end position="382"/>
    </location>
</feature>
<keyword evidence="4" id="KW-1185">Reference proteome</keyword>
<dbReference type="PANTHER" id="PTHR38694">
    <property type="entry name" value="CONSERVED EXPRESSED PROTEIN"/>
    <property type="match status" value="1"/>
</dbReference>
<dbReference type="PANTHER" id="PTHR38694:SF1">
    <property type="entry name" value="PEROXIN DOMAIN-CONTAINING PROTEIN"/>
    <property type="match status" value="1"/>
</dbReference>